<accession>A0A183EMK1</accession>
<evidence type="ECO:0000313" key="4">
    <source>
        <dbReference type="WBParaSite" id="GPUH_0002221901-mRNA-1"/>
    </source>
</evidence>
<evidence type="ECO:0000313" key="2">
    <source>
        <dbReference type="EMBL" id="VDN39629.1"/>
    </source>
</evidence>
<dbReference type="Pfam" id="PF13764">
    <property type="entry name" value="E3_UbLigase_R4"/>
    <property type="match status" value="1"/>
</dbReference>
<protein>
    <submittedName>
        <fullName evidence="4">E3_UbLigase_R4 domain-containing protein</fullName>
    </submittedName>
</protein>
<dbReference type="PANTHER" id="PTHR21725">
    <property type="entry name" value="E3 UBIQUITIN-PROTEIN LIGASE UBR4"/>
    <property type="match status" value="1"/>
</dbReference>
<keyword evidence="3" id="KW-1185">Reference proteome</keyword>
<dbReference type="WBParaSite" id="GPUH_0002221901-mRNA-1">
    <property type="protein sequence ID" value="GPUH_0002221901-mRNA-1"/>
    <property type="gene ID" value="GPUH_0002221901"/>
</dbReference>
<dbReference type="EMBL" id="UYRT01094471">
    <property type="protein sequence ID" value="VDN39629.1"/>
    <property type="molecule type" value="Genomic_DNA"/>
</dbReference>
<gene>
    <name evidence="2" type="ORF">GPUH_LOCUS22193</name>
</gene>
<dbReference type="AlphaFoldDB" id="A0A183EMK1"/>
<evidence type="ECO:0000259" key="1">
    <source>
        <dbReference type="Pfam" id="PF13764"/>
    </source>
</evidence>
<reference evidence="2 3" key="2">
    <citation type="submission" date="2018-11" db="EMBL/GenBank/DDBJ databases">
        <authorList>
            <consortium name="Pathogen Informatics"/>
        </authorList>
    </citation>
    <scope>NUCLEOTIDE SEQUENCE [LARGE SCALE GENOMIC DNA]</scope>
</reference>
<dbReference type="InterPro" id="IPR045189">
    <property type="entry name" value="UBR4-like"/>
</dbReference>
<evidence type="ECO:0000313" key="3">
    <source>
        <dbReference type="Proteomes" id="UP000271098"/>
    </source>
</evidence>
<feature type="domain" description="E3 ubiquitin ligase UBR4 C-terminal" evidence="1">
    <location>
        <begin position="1"/>
        <end position="113"/>
    </location>
</feature>
<dbReference type="PANTHER" id="PTHR21725:SF1">
    <property type="entry name" value="E3 UBIQUITIN-PROTEIN LIGASE UBR4"/>
    <property type="match status" value="1"/>
</dbReference>
<dbReference type="InterPro" id="IPR025704">
    <property type="entry name" value="E3_Ub_ligase_UBR4_C"/>
</dbReference>
<proteinExistence type="predicted"/>
<organism evidence="4">
    <name type="scientific">Gongylonema pulchrum</name>
    <dbReference type="NCBI Taxonomy" id="637853"/>
    <lineage>
        <taxon>Eukaryota</taxon>
        <taxon>Metazoa</taxon>
        <taxon>Ecdysozoa</taxon>
        <taxon>Nematoda</taxon>
        <taxon>Chromadorea</taxon>
        <taxon>Rhabditida</taxon>
        <taxon>Spirurina</taxon>
        <taxon>Spiruromorpha</taxon>
        <taxon>Spiruroidea</taxon>
        <taxon>Gongylonematidae</taxon>
        <taxon>Gongylonema</taxon>
    </lineage>
</organism>
<reference evidence="4" key="1">
    <citation type="submission" date="2016-06" db="UniProtKB">
        <authorList>
            <consortium name="WormBaseParasite"/>
        </authorList>
    </citation>
    <scope>IDENTIFICATION</scope>
</reference>
<sequence length="124" mass="14131">MLGNPYKSSDPRMGPLMRDIKNKICHDCELIALLDDDTGMEVSEQDLTWLCKFQLLINQQIVALDLPVSGVYEKLWRPNHPDQTMTIIHCMHGLLGDATESFVKTLVDSNSESICLLLMTWLIR</sequence>
<name>A0A183EMK1_9BILA</name>
<dbReference type="Proteomes" id="UP000271098">
    <property type="component" value="Unassembled WGS sequence"/>
</dbReference>
<dbReference type="OrthoDB" id="30336at2759"/>